<dbReference type="Pfam" id="PF14352">
    <property type="entry name" value="DUF4402"/>
    <property type="match status" value="1"/>
</dbReference>
<evidence type="ECO:0000256" key="1">
    <source>
        <dbReference type="SAM" id="SignalP"/>
    </source>
</evidence>
<dbReference type="AlphaFoldDB" id="A0AA86L4L9"/>
<dbReference type="InterPro" id="IPR025514">
    <property type="entry name" value="DUF4402"/>
</dbReference>
<feature type="signal peptide" evidence="1">
    <location>
        <begin position="1"/>
        <end position="35"/>
    </location>
</feature>
<evidence type="ECO:0008006" key="4">
    <source>
        <dbReference type="Google" id="ProtNLM"/>
    </source>
</evidence>
<reference evidence="2 3" key="1">
    <citation type="journal article" date="2016" name="BMC Genomics">
        <title>Genomic analysis of the nitrate-respiring Sphingopyxis granuli (formerly Sphingomonas macrogoltabida) strain TFA.</title>
        <authorList>
            <person name="Garcia-Romero I."/>
            <person name="Perez-Pulido A.J."/>
            <person name="Gonzalez-Flores Y.E."/>
            <person name="Reyes-Ramirez F."/>
            <person name="Santero E."/>
            <person name="Floriano B."/>
        </authorList>
    </citation>
    <scope>NUCLEOTIDE SEQUENCE [LARGE SCALE GENOMIC DNA]</scope>
    <source>
        <strain evidence="2 3">TFA</strain>
    </source>
</reference>
<organism evidence="2 3">
    <name type="scientific">Sphingopyxis granuli</name>
    <dbReference type="NCBI Taxonomy" id="267128"/>
    <lineage>
        <taxon>Bacteria</taxon>
        <taxon>Pseudomonadati</taxon>
        <taxon>Pseudomonadota</taxon>
        <taxon>Alphaproteobacteria</taxon>
        <taxon>Sphingomonadales</taxon>
        <taxon>Sphingomonadaceae</taxon>
        <taxon>Sphingopyxis</taxon>
    </lineage>
</organism>
<evidence type="ECO:0000313" key="2">
    <source>
        <dbReference type="EMBL" id="AMG76359.1"/>
    </source>
</evidence>
<dbReference type="Proteomes" id="UP000058599">
    <property type="component" value="Chromosome"/>
</dbReference>
<evidence type="ECO:0000313" key="3">
    <source>
        <dbReference type="Proteomes" id="UP000058599"/>
    </source>
</evidence>
<name>A0AA86L4L9_9SPHN</name>
<sequence>MRTRHTLSPQPLLRGIAACALTMAPAIGAPAFAQASAQGEADAIVLRPLSFFKVSDLDFGDIVAAIGAGTVRVAPDGARTRTGGVTLAGGGGEPARFAGLGSYNRQVNISLGANSIWITGPGQRMRVRDFEIGSTPTAMLSTAPTRFRITSTLGNFNFPVGATLEVNANQAPGDYSGSFTITLDYL</sequence>
<accession>A0AA86L4L9</accession>
<dbReference type="KEGG" id="sgi:SGRAN_4032"/>
<dbReference type="RefSeq" id="WP_234002517.1">
    <property type="nucleotide sequence ID" value="NZ_CP012199.1"/>
</dbReference>
<gene>
    <name evidence="2" type="ORF">SGRAN_4032</name>
</gene>
<feature type="chain" id="PRO_5041664495" description="DUF4402 domain-containing protein" evidence="1">
    <location>
        <begin position="36"/>
        <end position="186"/>
    </location>
</feature>
<dbReference type="EMBL" id="CP012199">
    <property type="protein sequence ID" value="AMG76359.1"/>
    <property type="molecule type" value="Genomic_DNA"/>
</dbReference>
<protein>
    <recommendedName>
        <fullName evidence="4">DUF4402 domain-containing protein</fullName>
    </recommendedName>
</protein>
<keyword evidence="1" id="KW-0732">Signal</keyword>
<keyword evidence="3" id="KW-1185">Reference proteome</keyword>
<proteinExistence type="predicted"/>